<evidence type="ECO:0000313" key="4">
    <source>
        <dbReference type="Proteomes" id="UP000198528"/>
    </source>
</evidence>
<dbReference type="InterPro" id="IPR006121">
    <property type="entry name" value="HMA_dom"/>
</dbReference>
<feature type="domain" description="HMA" evidence="2">
    <location>
        <begin position="58"/>
        <end position="122"/>
    </location>
</feature>
<evidence type="ECO:0000313" key="3">
    <source>
        <dbReference type="EMBL" id="SDC43785.1"/>
    </source>
</evidence>
<dbReference type="InterPro" id="IPR036163">
    <property type="entry name" value="HMA_dom_sf"/>
</dbReference>
<dbReference type="PROSITE" id="PS50846">
    <property type="entry name" value="HMA_2"/>
    <property type="match status" value="1"/>
</dbReference>
<accession>A0A1G6LLY9</accession>
<name>A0A1G6LLY9_9ACTN</name>
<keyword evidence="1" id="KW-0479">Metal-binding</keyword>
<dbReference type="Gene3D" id="3.30.70.100">
    <property type="match status" value="1"/>
</dbReference>
<reference evidence="4" key="1">
    <citation type="submission" date="2016-10" db="EMBL/GenBank/DDBJ databases">
        <authorList>
            <person name="Varghese N."/>
            <person name="Submissions S."/>
        </authorList>
    </citation>
    <scope>NUCLEOTIDE SEQUENCE [LARGE SCALE GENOMIC DNA]</scope>
    <source>
        <strain evidence="4">DSM 22619</strain>
    </source>
</reference>
<evidence type="ECO:0000259" key="2">
    <source>
        <dbReference type="PROSITE" id="PS50846"/>
    </source>
</evidence>
<dbReference type="RefSeq" id="WP_176763128.1">
    <property type="nucleotide sequence ID" value="NZ_FMZL01000015.1"/>
</dbReference>
<gene>
    <name evidence="3" type="ORF">SAMN04487824_1153</name>
</gene>
<proteinExistence type="predicted"/>
<dbReference type="InterPro" id="IPR017969">
    <property type="entry name" value="Heavy-metal-associated_CS"/>
</dbReference>
<dbReference type="Pfam" id="PF00403">
    <property type="entry name" value="HMA"/>
    <property type="match status" value="1"/>
</dbReference>
<dbReference type="AlphaFoldDB" id="A0A1G6LLY9"/>
<dbReference type="STRING" id="604330.SAMN04489857_1284"/>
<organism evidence="3 4">
    <name type="scientific">Parafannyhessea umbonata</name>
    <dbReference type="NCBI Taxonomy" id="604330"/>
    <lineage>
        <taxon>Bacteria</taxon>
        <taxon>Bacillati</taxon>
        <taxon>Actinomycetota</taxon>
        <taxon>Coriobacteriia</taxon>
        <taxon>Coriobacteriales</taxon>
        <taxon>Atopobiaceae</taxon>
        <taxon>Parafannyhessea</taxon>
    </lineage>
</organism>
<protein>
    <submittedName>
        <fullName evidence="3">Copper chaperone CopZ</fullName>
    </submittedName>
</protein>
<dbReference type="EMBL" id="FMZL01000015">
    <property type="protein sequence ID" value="SDC43785.1"/>
    <property type="molecule type" value="Genomic_DNA"/>
</dbReference>
<dbReference type="SUPFAM" id="SSF55008">
    <property type="entry name" value="HMA, heavy metal-associated domain"/>
    <property type="match status" value="1"/>
</dbReference>
<dbReference type="Proteomes" id="UP000198528">
    <property type="component" value="Unassembled WGS sequence"/>
</dbReference>
<dbReference type="PROSITE" id="PS01047">
    <property type="entry name" value="HMA_1"/>
    <property type="match status" value="1"/>
</dbReference>
<sequence>MANIAIVAVVAVGFVLAARHALQVFTGRRDCCGGDVCEKGARPRPRRVEDVDESHYPYHMDLRIAGMRCEGCRQSVEGALDSLPGTWARVDLKKGTARVMSKTPADADAYAAAVRKAGYRVVE</sequence>
<keyword evidence="4" id="KW-1185">Reference proteome</keyword>
<dbReference type="CDD" id="cd00371">
    <property type="entry name" value="HMA"/>
    <property type="match status" value="1"/>
</dbReference>
<dbReference type="GO" id="GO:0046872">
    <property type="term" value="F:metal ion binding"/>
    <property type="evidence" value="ECO:0007669"/>
    <property type="project" value="UniProtKB-KW"/>
</dbReference>
<evidence type="ECO:0000256" key="1">
    <source>
        <dbReference type="ARBA" id="ARBA00022723"/>
    </source>
</evidence>